<dbReference type="RefSeq" id="WP_343837689.1">
    <property type="nucleotide sequence ID" value="NZ_BAAADO010000001.1"/>
</dbReference>
<dbReference type="Proteomes" id="UP001500880">
    <property type="component" value="Unassembled WGS sequence"/>
</dbReference>
<keyword evidence="2" id="KW-1133">Transmembrane helix</keyword>
<dbReference type="PROSITE" id="PS51201">
    <property type="entry name" value="RCK_N"/>
    <property type="match status" value="1"/>
</dbReference>
<comment type="caution">
    <text evidence="4">The sequence shown here is derived from an EMBL/GenBank/DDBJ whole genome shotgun (WGS) entry which is preliminary data.</text>
</comment>
<gene>
    <name evidence="4" type="ORF">GCM10008986_07500</name>
</gene>
<evidence type="ECO:0000259" key="3">
    <source>
        <dbReference type="PROSITE" id="PS51201"/>
    </source>
</evidence>
<dbReference type="PANTHER" id="PTHR43833">
    <property type="entry name" value="POTASSIUM CHANNEL PROTEIN 2-RELATED-RELATED"/>
    <property type="match status" value="1"/>
</dbReference>
<evidence type="ECO:0000313" key="4">
    <source>
        <dbReference type="EMBL" id="GAA0484696.1"/>
    </source>
</evidence>
<evidence type="ECO:0000313" key="5">
    <source>
        <dbReference type="Proteomes" id="UP001500880"/>
    </source>
</evidence>
<feature type="domain" description="RCK N-terminal" evidence="3">
    <location>
        <begin position="114"/>
        <end position="239"/>
    </location>
</feature>
<keyword evidence="5" id="KW-1185">Reference proteome</keyword>
<sequence>MLILRKLFIKMVDLSNRLLFLFSFLLVVFSTIFIMKLDPETFTNWFEALWWVMTTVTTVGYGDYAPITMEGRVFAMVLYILGIGLIGVVIGKVVDGLSTFRIRREEGKIMYKGKGHYIIIGWSKKANYALQEMLKTNEDIDIVIIDEQEKAPVLSEHIYFVRGYAASTETLDKANIKEAESVLIFADDSIEETQLVDGKTLLIASTVESIAPDVHTVVEVMDESHIKNFKHNQVDDFIFSHETISSLAVRSIFSRGISEVYDQLLQRKHGDDLYQIPKKPEWHTYGDAFQELLKEGATLIADGNNLGINRMLGSPIRDHAKLYVVCDKTTYDRLISKS</sequence>
<evidence type="ECO:0000256" key="2">
    <source>
        <dbReference type="SAM" id="Phobius"/>
    </source>
</evidence>
<dbReference type="EMBL" id="BAAADO010000001">
    <property type="protein sequence ID" value="GAA0484696.1"/>
    <property type="molecule type" value="Genomic_DNA"/>
</dbReference>
<dbReference type="PRINTS" id="PR00169">
    <property type="entry name" value="KCHANNEL"/>
</dbReference>
<accession>A0ABN1AW50</accession>
<keyword evidence="4" id="KW-0407">Ion channel</keyword>
<comment type="subcellular location">
    <subcellularLocation>
        <location evidence="1">Cell membrane</location>
        <topology evidence="1">Multi-pass membrane protein</topology>
    </subcellularLocation>
</comment>
<keyword evidence="4" id="KW-0406">Ion transport</keyword>
<reference evidence="4 5" key="1">
    <citation type="journal article" date="2019" name="Int. J. Syst. Evol. Microbiol.">
        <title>The Global Catalogue of Microorganisms (GCM) 10K type strain sequencing project: providing services to taxonomists for standard genome sequencing and annotation.</title>
        <authorList>
            <consortium name="The Broad Institute Genomics Platform"/>
            <consortium name="The Broad Institute Genome Sequencing Center for Infectious Disease"/>
            <person name="Wu L."/>
            <person name="Ma J."/>
        </authorList>
    </citation>
    <scope>NUCLEOTIDE SEQUENCE [LARGE SCALE GENOMIC DNA]</scope>
    <source>
        <strain evidence="4 5">JCM 12389</strain>
    </source>
</reference>
<dbReference type="SUPFAM" id="SSF51735">
    <property type="entry name" value="NAD(P)-binding Rossmann-fold domains"/>
    <property type="match status" value="1"/>
</dbReference>
<keyword evidence="2" id="KW-0812">Transmembrane</keyword>
<keyword evidence="4" id="KW-0813">Transport</keyword>
<dbReference type="InterPro" id="IPR036291">
    <property type="entry name" value="NAD(P)-bd_dom_sf"/>
</dbReference>
<dbReference type="Pfam" id="PF02254">
    <property type="entry name" value="TrkA_N"/>
    <property type="match status" value="1"/>
</dbReference>
<protein>
    <submittedName>
        <fullName evidence="4">Potassium channel family protein</fullName>
    </submittedName>
</protein>
<evidence type="ECO:0000256" key="1">
    <source>
        <dbReference type="ARBA" id="ARBA00004651"/>
    </source>
</evidence>
<dbReference type="Gene3D" id="3.40.50.720">
    <property type="entry name" value="NAD(P)-binding Rossmann-like Domain"/>
    <property type="match status" value="1"/>
</dbReference>
<organism evidence="4 5">
    <name type="scientific">Salinibacillus aidingensis</name>
    <dbReference type="NCBI Taxonomy" id="237684"/>
    <lineage>
        <taxon>Bacteria</taxon>
        <taxon>Bacillati</taxon>
        <taxon>Bacillota</taxon>
        <taxon>Bacilli</taxon>
        <taxon>Bacillales</taxon>
        <taxon>Bacillaceae</taxon>
        <taxon>Salinibacillus</taxon>
    </lineage>
</organism>
<name>A0ABN1AW50_9BACI</name>
<dbReference type="InterPro" id="IPR003148">
    <property type="entry name" value="RCK_N"/>
</dbReference>
<feature type="transmembrane region" description="Helical" evidence="2">
    <location>
        <begin position="73"/>
        <end position="94"/>
    </location>
</feature>
<feature type="transmembrane region" description="Helical" evidence="2">
    <location>
        <begin position="18"/>
        <end position="37"/>
    </location>
</feature>
<dbReference type="Pfam" id="PF07885">
    <property type="entry name" value="Ion_trans_2"/>
    <property type="match status" value="1"/>
</dbReference>
<proteinExistence type="predicted"/>
<dbReference type="Gene3D" id="1.10.287.70">
    <property type="match status" value="1"/>
</dbReference>
<dbReference type="PANTHER" id="PTHR43833:SF9">
    <property type="entry name" value="POTASSIUM CHANNEL PROTEIN YUGO-RELATED"/>
    <property type="match status" value="1"/>
</dbReference>
<dbReference type="GO" id="GO:0034220">
    <property type="term" value="P:monoatomic ion transmembrane transport"/>
    <property type="evidence" value="ECO:0007669"/>
    <property type="project" value="UniProtKB-KW"/>
</dbReference>
<keyword evidence="2" id="KW-0472">Membrane</keyword>
<dbReference type="InterPro" id="IPR013099">
    <property type="entry name" value="K_chnl_dom"/>
</dbReference>
<dbReference type="InterPro" id="IPR050721">
    <property type="entry name" value="Trk_Ktr_HKT_K-transport"/>
</dbReference>
<dbReference type="SUPFAM" id="SSF81324">
    <property type="entry name" value="Voltage-gated potassium channels"/>
    <property type="match status" value="1"/>
</dbReference>